<dbReference type="Pfam" id="PF13343">
    <property type="entry name" value="SBP_bac_6"/>
    <property type="match status" value="1"/>
</dbReference>
<evidence type="ECO:0000256" key="2">
    <source>
        <dbReference type="SAM" id="SignalP"/>
    </source>
</evidence>
<name>A0A1H9NUT2_9ACTN</name>
<proteinExistence type="predicted"/>
<dbReference type="GO" id="GO:0030975">
    <property type="term" value="F:thiamine binding"/>
    <property type="evidence" value="ECO:0007669"/>
    <property type="project" value="TreeGrafter"/>
</dbReference>
<dbReference type="PROSITE" id="PS51257">
    <property type="entry name" value="PROKAR_LIPOPROTEIN"/>
    <property type="match status" value="1"/>
</dbReference>
<dbReference type="SUPFAM" id="SSF53850">
    <property type="entry name" value="Periplasmic binding protein-like II"/>
    <property type="match status" value="1"/>
</dbReference>
<dbReference type="AlphaFoldDB" id="A0A1H9NUT2"/>
<dbReference type="RefSeq" id="WP_091187290.1">
    <property type="nucleotide sequence ID" value="NZ_FOFA01000024.1"/>
</dbReference>
<organism evidence="3 4">
    <name type="scientific">Microlunatus flavus</name>
    <dbReference type="NCBI Taxonomy" id="1036181"/>
    <lineage>
        <taxon>Bacteria</taxon>
        <taxon>Bacillati</taxon>
        <taxon>Actinomycetota</taxon>
        <taxon>Actinomycetes</taxon>
        <taxon>Propionibacteriales</taxon>
        <taxon>Propionibacteriaceae</taxon>
        <taxon>Microlunatus</taxon>
    </lineage>
</organism>
<evidence type="ECO:0000256" key="1">
    <source>
        <dbReference type="ARBA" id="ARBA00022729"/>
    </source>
</evidence>
<protein>
    <submittedName>
        <fullName evidence="3">Putative spermidine/putrescine transport system substrate-binding protein</fullName>
    </submittedName>
</protein>
<accession>A0A1H9NUT2</accession>
<evidence type="ECO:0000313" key="3">
    <source>
        <dbReference type="EMBL" id="SER39736.1"/>
    </source>
</evidence>
<sequence length="377" mass="39214">MRKTLSRITAVAAGTTALAMLGAGCAPPAKPAGSSSEGASGAATWTSAQAAGGMDALVAEAKKEGTLNVIALPPDWANYGKIISGFEAKYGLKVDSAQPDAASQDEINAANQQKGTDRAPDVFDLGQAVALANTDKFAPYQVSTWDTIPTNFKDSSGLWVNDYGGYMSIGYDTAKVPAPSGVKDLLKAEYKGKVALNGDPTQAGAAFNGVVMTSLANGGSADDIQPGIDFFANLKKAGNFLPTDPTSATIESGQTPLVIDWDYLNAAESAKIPTWKVTVPSDALVGGYYFQAISKDAPHPAAARLWQEYLYSDEGQNLFLGGGARPVRADAMQKAGTIDSDAYGKLPPVSGEPTILTTDQTKKAADVLSKEWSKATS</sequence>
<evidence type="ECO:0000313" key="4">
    <source>
        <dbReference type="Proteomes" id="UP000198504"/>
    </source>
</evidence>
<keyword evidence="4" id="KW-1185">Reference proteome</keyword>
<dbReference type="OrthoDB" id="366726at2"/>
<dbReference type="GO" id="GO:0030288">
    <property type="term" value="C:outer membrane-bounded periplasmic space"/>
    <property type="evidence" value="ECO:0007669"/>
    <property type="project" value="TreeGrafter"/>
</dbReference>
<dbReference type="Gene3D" id="3.40.190.10">
    <property type="entry name" value="Periplasmic binding protein-like II"/>
    <property type="match status" value="2"/>
</dbReference>
<gene>
    <name evidence="3" type="ORF">SAMN05421756_1244</name>
</gene>
<dbReference type="EMBL" id="FOFA01000024">
    <property type="protein sequence ID" value="SER39736.1"/>
    <property type="molecule type" value="Genomic_DNA"/>
</dbReference>
<dbReference type="PANTHER" id="PTHR30006:SF2">
    <property type="entry name" value="ABC TRANSPORTER SUBSTRATE-BINDING PROTEIN"/>
    <property type="match status" value="1"/>
</dbReference>
<reference evidence="4" key="1">
    <citation type="submission" date="2016-10" db="EMBL/GenBank/DDBJ databases">
        <authorList>
            <person name="Varghese N."/>
            <person name="Submissions S."/>
        </authorList>
    </citation>
    <scope>NUCLEOTIDE SEQUENCE [LARGE SCALE GENOMIC DNA]</scope>
    <source>
        <strain evidence="4">CGMCC 4.6856</strain>
    </source>
</reference>
<dbReference type="Proteomes" id="UP000198504">
    <property type="component" value="Unassembled WGS sequence"/>
</dbReference>
<feature type="chain" id="PRO_5039273696" evidence="2">
    <location>
        <begin position="20"/>
        <end position="377"/>
    </location>
</feature>
<keyword evidence="1 2" id="KW-0732">Signal</keyword>
<feature type="signal peptide" evidence="2">
    <location>
        <begin position="1"/>
        <end position="19"/>
    </location>
</feature>
<dbReference type="GO" id="GO:0015888">
    <property type="term" value="P:thiamine transport"/>
    <property type="evidence" value="ECO:0007669"/>
    <property type="project" value="TreeGrafter"/>
</dbReference>
<dbReference type="STRING" id="1036181.SAMN05421756_1244"/>
<dbReference type="GO" id="GO:0030976">
    <property type="term" value="F:thiamine pyrophosphate binding"/>
    <property type="evidence" value="ECO:0007669"/>
    <property type="project" value="TreeGrafter"/>
</dbReference>
<dbReference type="PANTHER" id="PTHR30006">
    <property type="entry name" value="THIAMINE-BINDING PERIPLASMIC PROTEIN-RELATED"/>
    <property type="match status" value="1"/>
</dbReference>